<gene>
    <name evidence="2" type="ORF">CKM354_000600900</name>
</gene>
<proteinExistence type="predicted"/>
<evidence type="ECO:0000313" key="3">
    <source>
        <dbReference type="Proteomes" id="UP000825890"/>
    </source>
</evidence>
<keyword evidence="3" id="KW-1185">Reference proteome</keyword>
<dbReference type="GeneID" id="68291584"/>
<dbReference type="EMBL" id="BOLY01000003">
    <property type="protein sequence ID" value="GIZ42751.1"/>
    <property type="molecule type" value="Genomic_DNA"/>
</dbReference>
<feature type="region of interest" description="Disordered" evidence="1">
    <location>
        <begin position="88"/>
        <end position="109"/>
    </location>
</feature>
<feature type="region of interest" description="Disordered" evidence="1">
    <location>
        <begin position="127"/>
        <end position="153"/>
    </location>
</feature>
<sequence length="222" mass="25677">MQEDNFLDGPGVAPWHRNMGCPKGSIWSTEELACTSPQNQKKKRDTLAKRNFLPKPTIGHPEWWRNIPPIPVDHLKGINTINKIKKRNAEQQQQQQKRQTSDRPVVLGGWNPSLQISDETLKILFPDHNPHLNNKQKQQQLKRQTSNRPLPGTWNQNLQIPDETFQILFPNAIRAGSLQQQKEQKNRRATIVGIEQLFSKAHISPESWNRIFANSKIHSFKN</sequence>
<dbReference type="AlphaFoldDB" id="A0A9P3FCW8"/>
<reference evidence="2 3" key="1">
    <citation type="submission" date="2021-01" db="EMBL/GenBank/DDBJ databases">
        <title>Cercospora kikuchii MAFF 305040 whole genome shotgun sequence.</title>
        <authorList>
            <person name="Kashiwa T."/>
            <person name="Suzuki T."/>
        </authorList>
    </citation>
    <scope>NUCLEOTIDE SEQUENCE [LARGE SCALE GENOMIC DNA]</scope>
    <source>
        <strain evidence="2 3">MAFF 305040</strain>
    </source>
</reference>
<feature type="compositionally biased region" description="Low complexity" evidence="1">
    <location>
        <begin position="132"/>
        <end position="142"/>
    </location>
</feature>
<accession>A0A9P3FCW8</accession>
<comment type="caution">
    <text evidence="2">The sequence shown here is derived from an EMBL/GenBank/DDBJ whole genome shotgun (WGS) entry which is preliminary data.</text>
</comment>
<protein>
    <submittedName>
        <fullName evidence="2">Uncharacterized protein</fullName>
    </submittedName>
</protein>
<evidence type="ECO:0000313" key="2">
    <source>
        <dbReference type="EMBL" id="GIZ42751.1"/>
    </source>
</evidence>
<evidence type="ECO:0000256" key="1">
    <source>
        <dbReference type="SAM" id="MobiDB-lite"/>
    </source>
</evidence>
<organism evidence="2 3">
    <name type="scientific">Cercospora kikuchii</name>
    <dbReference type="NCBI Taxonomy" id="84275"/>
    <lineage>
        <taxon>Eukaryota</taxon>
        <taxon>Fungi</taxon>
        <taxon>Dikarya</taxon>
        <taxon>Ascomycota</taxon>
        <taxon>Pezizomycotina</taxon>
        <taxon>Dothideomycetes</taxon>
        <taxon>Dothideomycetidae</taxon>
        <taxon>Mycosphaerellales</taxon>
        <taxon>Mycosphaerellaceae</taxon>
        <taxon>Cercospora</taxon>
    </lineage>
</organism>
<name>A0A9P3FCW8_9PEZI</name>
<dbReference type="Proteomes" id="UP000825890">
    <property type="component" value="Unassembled WGS sequence"/>
</dbReference>
<dbReference type="RefSeq" id="XP_044657238.1">
    <property type="nucleotide sequence ID" value="XM_044801303.1"/>
</dbReference>
<feature type="compositionally biased region" description="Polar residues" evidence="1">
    <location>
        <begin position="143"/>
        <end position="153"/>
    </location>
</feature>